<dbReference type="Pfam" id="PF03980">
    <property type="entry name" value="Nnf1"/>
    <property type="match status" value="1"/>
</dbReference>
<keyword evidence="4" id="KW-0132">Cell division</keyword>
<dbReference type="GO" id="GO:0007059">
    <property type="term" value="P:chromosome segregation"/>
    <property type="evidence" value="ECO:0007669"/>
    <property type="project" value="TreeGrafter"/>
</dbReference>
<sequence length="169" mass="19196">GGGGGVDPANPGRAKMFDTAVSSFLERLDSPGSYQHFVSCLRCFHELQPAVARSIYEQFMSQLQTYLKGKNEIEEVKSEGNLEALFSKLDAIVEEAKDREEPAWRPSGVPEEDARSALVPFLLKHRSYLHRILKEKEEENRKVAEAVLAGREKIAELQQLIRLRREAWQ</sequence>
<evidence type="ECO:0000256" key="8">
    <source>
        <dbReference type="ARBA" id="ARBA00023306"/>
    </source>
</evidence>
<keyword evidence="7" id="KW-0539">Nucleus</keyword>
<keyword evidence="6" id="KW-0995">Kinetochore</keyword>
<dbReference type="GO" id="GO:0005634">
    <property type="term" value="C:nucleus"/>
    <property type="evidence" value="ECO:0007669"/>
    <property type="project" value="UniProtKB-SubCell"/>
</dbReference>
<evidence type="ECO:0000256" key="2">
    <source>
        <dbReference type="ARBA" id="ARBA00004629"/>
    </source>
</evidence>
<evidence type="ECO:0000256" key="5">
    <source>
        <dbReference type="ARBA" id="ARBA00022776"/>
    </source>
</evidence>
<proteinExistence type="predicted"/>
<evidence type="ECO:0000256" key="4">
    <source>
        <dbReference type="ARBA" id="ARBA00022618"/>
    </source>
</evidence>
<comment type="caution">
    <text evidence="10">The sequence shown here is derived from an EMBL/GenBank/DDBJ whole genome shotgun (WGS) entry which is preliminary data.</text>
</comment>
<comment type="subcellular location">
    <subcellularLocation>
        <location evidence="2">Chromosome</location>
        <location evidence="2">Centromere</location>
        <location evidence="2">Kinetochore</location>
    </subcellularLocation>
    <subcellularLocation>
        <location evidence="1">Nucleus</location>
    </subcellularLocation>
</comment>
<protein>
    <submittedName>
        <fullName evidence="10">PMF1 factor</fullName>
    </submittedName>
</protein>
<organism evidence="10 11">
    <name type="scientific">Upupa epops</name>
    <name type="common">Eurasian hoopoe</name>
    <dbReference type="NCBI Taxonomy" id="57439"/>
    <lineage>
        <taxon>Eukaryota</taxon>
        <taxon>Metazoa</taxon>
        <taxon>Chordata</taxon>
        <taxon>Craniata</taxon>
        <taxon>Vertebrata</taxon>
        <taxon>Euteleostomi</taxon>
        <taxon>Archelosauria</taxon>
        <taxon>Archosauria</taxon>
        <taxon>Dinosauria</taxon>
        <taxon>Saurischia</taxon>
        <taxon>Theropoda</taxon>
        <taxon>Coelurosauria</taxon>
        <taxon>Aves</taxon>
        <taxon>Neognathae</taxon>
        <taxon>Neoaves</taxon>
        <taxon>Telluraves</taxon>
        <taxon>Coraciimorphae</taxon>
        <taxon>Bucerotiformes</taxon>
        <taxon>Upupidae</taxon>
        <taxon>Upupa</taxon>
    </lineage>
</organism>
<feature type="non-terminal residue" evidence="10">
    <location>
        <position position="169"/>
    </location>
</feature>
<keyword evidence="11" id="KW-1185">Reference proteome</keyword>
<keyword evidence="3" id="KW-0158">Chromosome</keyword>
<name>A0A7K6B9Y7_UPUEP</name>
<gene>
    <name evidence="10" type="primary">Pmf1</name>
    <name evidence="10" type="ORF">UPUEPO_R09294</name>
</gene>
<dbReference type="GO" id="GO:0000444">
    <property type="term" value="C:MIS12/MIND type complex"/>
    <property type="evidence" value="ECO:0007669"/>
    <property type="project" value="InterPro"/>
</dbReference>
<evidence type="ECO:0000256" key="1">
    <source>
        <dbReference type="ARBA" id="ARBA00004123"/>
    </source>
</evidence>
<evidence type="ECO:0000256" key="9">
    <source>
        <dbReference type="ARBA" id="ARBA00023328"/>
    </source>
</evidence>
<dbReference type="OrthoDB" id="18453at2759"/>
<evidence type="ECO:0000256" key="6">
    <source>
        <dbReference type="ARBA" id="ARBA00022838"/>
    </source>
</evidence>
<dbReference type="PANTHER" id="PTHR15459">
    <property type="entry name" value="POLYAMINE-MODULATED FACTOR 1"/>
    <property type="match status" value="1"/>
</dbReference>
<accession>A0A7K6B9Y7</accession>
<evidence type="ECO:0000313" key="11">
    <source>
        <dbReference type="Proteomes" id="UP000544127"/>
    </source>
</evidence>
<dbReference type="PANTHER" id="PTHR15459:SF3">
    <property type="entry name" value="POLYAMINE-MODULATED FACTOR 1"/>
    <property type="match status" value="1"/>
</dbReference>
<keyword evidence="5" id="KW-0498">Mitosis</keyword>
<keyword evidence="9" id="KW-0137">Centromere</keyword>
<dbReference type="Proteomes" id="UP000544127">
    <property type="component" value="Unassembled WGS sequence"/>
</dbReference>
<dbReference type="AlphaFoldDB" id="A0A7K6B9Y7"/>
<dbReference type="InterPro" id="IPR007128">
    <property type="entry name" value="PMF1/Nnf1"/>
</dbReference>
<reference evidence="10 11" key="1">
    <citation type="submission" date="2019-09" db="EMBL/GenBank/DDBJ databases">
        <title>Bird 10,000 Genomes (B10K) Project - Family phase.</title>
        <authorList>
            <person name="Zhang G."/>
        </authorList>
    </citation>
    <scope>NUCLEOTIDE SEQUENCE [LARGE SCALE GENOMIC DNA]</scope>
    <source>
        <strain evidence="10">B10K-DU-012-37</strain>
    </source>
</reference>
<dbReference type="GO" id="GO:0051301">
    <property type="term" value="P:cell division"/>
    <property type="evidence" value="ECO:0007669"/>
    <property type="project" value="UniProtKB-KW"/>
</dbReference>
<feature type="non-terminal residue" evidence="10">
    <location>
        <position position="1"/>
    </location>
</feature>
<dbReference type="EMBL" id="VZRI01010288">
    <property type="protein sequence ID" value="NWU98239.1"/>
    <property type="molecule type" value="Genomic_DNA"/>
</dbReference>
<evidence type="ECO:0000313" key="10">
    <source>
        <dbReference type="EMBL" id="NWU98239.1"/>
    </source>
</evidence>
<evidence type="ECO:0000256" key="7">
    <source>
        <dbReference type="ARBA" id="ARBA00023242"/>
    </source>
</evidence>
<evidence type="ECO:0000256" key="3">
    <source>
        <dbReference type="ARBA" id="ARBA00022454"/>
    </source>
</evidence>
<keyword evidence="8" id="KW-0131">Cell cycle</keyword>